<proteinExistence type="predicted"/>
<keyword evidence="2" id="KW-1185">Reference proteome</keyword>
<sequence>MRQWIVLLFLTSCSLFIGGGNDGPKTAKGSLYSVHFGAPSWVYKKDERSDFIFENANDGRILLSNSFCEEFQDLPLEKLAGKTFNTVKEFKSTVSEYTTFQHREAYRLEGQGLVDGVKVYLRLLNTRRNNCYFDFVSIDPFDTVKNTDTAFKDFLDSVVFR</sequence>
<name>A0AAX4HNQ8_9BACT</name>
<evidence type="ECO:0000313" key="1">
    <source>
        <dbReference type="EMBL" id="WPU64926.1"/>
    </source>
</evidence>
<dbReference type="RefSeq" id="WP_321394661.1">
    <property type="nucleotide sequence ID" value="NZ_CP139487.1"/>
</dbReference>
<evidence type="ECO:0000313" key="2">
    <source>
        <dbReference type="Proteomes" id="UP001324634"/>
    </source>
</evidence>
<dbReference type="KEGG" id="psti:SOO65_19710"/>
<dbReference type="Proteomes" id="UP001324634">
    <property type="component" value="Chromosome"/>
</dbReference>
<reference evidence="1 2" key="1">
    <citation type="submission" date="2023-11" db="EMBL/GenBank/DDBJ databases">
        <title>Peredibacter starrii A3.12.</title>
        <authorList>
            <person name="Mitchell R.J."/>
        </authorList>
    </citation>
    <scope>NUCLEOTIDE SEQUENCE [LARGE SCALE GENOMIC DNA]</scope>
    <source>
        <strain evidence="1 2">A3.12</strain>
    </source>
</reference>
<organism evidence="1 2">
    <name type="scientific">Peredibacter starrii</name>
    <dbReference type="NCBI Taxonomy" id="28202"/>
    <lineage>
        <taxon>Bacteria</taxon>
        <taxon>Pseudomonadati</taxon>
        <taxon>Bdellovibrionota</taxon>
        <taxon>Bacteriovoracia</taxon>
        <taxon>Bacteriovoracales</taxon>
        <taxon>Bacteriovoracaceae</taxon>
        <taxon>Peredibacter</taxon>
    </lineage>
</organism>
<gene>
    <name evidence="1" type="ORF">SOO65_19710</name>
</gene>
<protein>
    <recommendedName>
        <fullName evidence="3">PsbP C-terminal domain-containing protein</fullName>
    </recommendedName>
</protein>
<accession>A0AAX4HNQ8</accession>
<dbReference type="AlphaFoldDB" id="A0AAX4HNQ8"/>
<dbReference type="EMBL" id="CP139487">
    <property type="protein sequence ID" value="WPU64926.1"/>
    <property type="molecule type" value="Genomic_DNA"/>
</dbReference>
<evidence type="ECO:0008006" key="3">
    <source>
        <dbReference type="Google" id="ProtNLM"/>
    </source>
</evidence>